<accession>A0ABZ0YXS2</accession>
<keyword evidence="2 4" id="KW-0547">Nucleotide-binding</keyword>
<dbReference type="InterPro" id="IPR002698">
    <property type="entry name" value="FTHF_cligase"/>
</dbReference>
<name>A0ABZ0YXS2_9GAMM</name>
<evidence type="ECO:0000256" key="1">
    <source>
        <dbReference type="ARBA" id="ARBA00010638"/>
    </source>
</evidence>
<dbReference type="NCBIfam" id="TIGR02727">
    <property type="entry name" value="MTHFS_bact"/>
    <property type="match status" value="1"/>
</dbReference>
<dbReference type="PANTHER" id="PTHR23407">
    <property type="entry name" value="ATPASE INHIBITOR/5-FORMYLTETRAHYDROFOLATE CYCLO-LIGASE"/>
    <property type="match status" value="1"/>
</dbReference>
<dbReference type="PANTHER" id="PTHR23407:SF1">
    <property type="entry name" value="5-FORMYLTETRAHYDROFOLATE CYCLO-LIGASE"/>
    <property type="match status" value="1"/>
</dbReference>
<dbReference type="EMBL" id="CP140153">
    <property type="protein sequence ID" value="WQH16977.1"/>
    <property type="molecule type" value="Genomic_DNA"/>
</dbReference>
<keyword evidence="4" id="KW-0479">Metal-binding</keyword>
<comment type="catalytic activity">
    <reaction evidence="4">
        <text>(6S)-5-formyl-5,6,7,8-tetrahydrofolate + ATP = (6R)-5,10-methenyltetrahydrofolate + ADP + phosphate</text>
        <dbReference type="Rhea" id="RHEA:10488"/>
        <dbReference type="ChEBI" id="CHEBI:30616"/>
        <dbReference type="ChEBI" id="CHEBI:43474"/>
        <dbReference type="ChEBI" id="CHEBI:57455"/>
        <dbReference type="ChEBI" id="CHEBI:57457"/>
        <dbReference type="ChEBI" id="CHEBI:456216"/>
        <dbReference type="EC" id="6.3.3.2"/>
    </reaction>
</comment>
<protein>
    <recommendedName>
        <fullName evidence="4">5-formyltetrahydrofolate cyclo-ligase</fullName>
        <ecNumber evidence="4">6.3.3.2</ecNumber>
    </recommendedName>
</protein>
<dbReference type="PIRSF" id="PIRSF006806">
    <property type="entry name" value="FTHF_cligase"/>
    <property type="match status" value="1"/>
</dbReference>
<keyword evidence="3 4" id="KW-0067">ATP-binding</keyword>
<dbReference type="GO" id="GO:0030272">
    <property type="term" value="F:5-formyltetrahydrofolate cyclo-ligase activity"/>
    <property type="evidence" value="ECO:0007669"/>
    <property type="project" value="UniProtKB-EC"/>
</dbReference>
<keyword evidence="6" id="KW-1185">Reference proteome</keyword>
<gene>
    <name evidence="5" type="ORF">SR882_03475</name>
</gene>
<dbReference type="Pfam" id="PF01812">
    <property type="entry name" value="5-FTHF_cyc-lig"/>
    <property type="match status" value="1"/>
</dbReference>
<comment type="similarity">
    <text evidence="1 4">Belongs to the 5-formyltetrahydrofolate cyclo-ligase family.</text>
</comment>
<evidence type="ECO:0000256" key="3">
    <source>
        <dbReference type="ARBA" id="ARBA00022840"/>
    </source>
</evidence>
<evidence type="ECO:0000256" key="4">
    <source>
        <dbReference type="RuleBase" id="RU361279"/>
    </source>
</evidence>
<dbReference type="InterPro" id="IPR037171">
    <property type="entry name" value="NagB/RpiA_transferase-like"/>
</dbReference>
<evidence type="ECO:0000313" key="6">
    <source>
        <dbReference type="Proteomes" id="UP001327459"/>
    </source>
</evidence>
<dbReference type="Proteomes" id="UP001327459">
    <property type="component" value="Chromosome"/>
</dbReference>
<organism evidence="5 6">
    <name type="scientific">Guyparkeria halophila</name>
    <dbReference type="NCBI Taxonomy" id="47960"/>
    <lineage>
        <taxon>Bacteria</taxon>
        <taxon>Pseudomonadati</taxon>
        <taxon>Pseudomonadota</taxon>
        <taxon>Gammaproteobacteria</taxon>
        <taxon>Chromatiales</taxon>
        <taxon>Thioalkalibacteraceae</taxon>
        <taxon>Guyparkeria</taxon>
    </lineage>
</organism>
<dbReference type="EC" id="6.3.3.2" evidence="4"/>
<comment type="cofactor">
    <cofactor evidence="4">
        <name>Mg(2+)</name>
        <dbReference type="ChEBI" id="CHEBI:18420"/>
    </cofactor>
</comment>
<evidence type="ECO:0000256" key="2">
    <source>
        <dbReference type="ARBA" id="ARBA00022741"/>
    </source>
</evidence>
<proteinExistence type="inferred from homology"/>
<dbReference type="SUPFAM" id="SSF100950">
    <property type="entry name" value="NagB/RpiA/CoA transferase-like"/>
    <property type="match status" value="1"/>
</dbReference>
<dbReference type="InterPro" id="IPR024185">
    <property type="entry name" value="FTHF_cligase-like_sf"/>
</dbReference>
<keyword evidence="5" id="KW-0436">Ligase</keyword>
<dbReference type="RefSeq" id="WP_322521961.1">
    <property type="nucleotide sequence ID" value="NZ_CP140153.1"/>
</dbReference>
<reference evidence="5 6" key="1">
    <citation type="submission" date="2023-11" db="EMBL/GenBank/DDBJ databases">
        <title>MicrobeMod: A computational toolkit for identifying prokaryotic methylation and restriction-modification with nanopore sequencing.</title>
        <authorList>
            <person name="Crits-Christoph A."/>
            <person name="Kang S.C."/>
            <person name="Lee H."/>
            <person name="Ostrov N."/>
        </authorList>
    </citation>
    <scope>NUCLEOTIDE SEQUENCE [LARGE SCALE GENOMIC DNA]</scope>
    <source>
        <strain evidence="5 6">ATCC 49870</strain>
    </source>
</reference>
<evidence type="ECO:0000313" key="5">
    <source>
        <dbReference type="EMBL" id="WQH16977.1"/>
    </source>
</evidence>
<dbReference type="Gene3D" id="3.40.50.10420">
    <property type="entry name" value="NagB/RpiA/CoA transferase-like"/>
    <property type="match status" value="1"/>
</dbReference>
<keyword evidence="4" id="KW-0460">Magnesium</keyword>
<sequence length="217" mass="24446">MLDKAALRKALRARRKALGGFARFQAIRRLEARLERLTRGLSLQAVAAYCAFDGEPELDGWLKRHRGQIWLPRVLPDRRLAFHHADPLTACSHRRMPRRRTNQFGIIESDDPRRRGINSLDALLIPLVGFDARGNRLGMGAGFYDRALTQRRGRRPLAIGVAFGCQQVDSLPVDPWDQPLDYIVTDIGVIDARCLCGPSRVGLTPYQDAQETPWPTG</sequence>